<evidence type="ECO:0000256" key="1">
    <source>
        <dbReference type="SAM" id="MobiDB-lite"/>
    </source>
</evidence>
<dbReference type="RefSeq" id="WP_128524918.1">
    <property type="nucleotide sequence ID" value="NZ_CANLVY010000009.1"/>
</dbReference>
<dbReference type="OrthoDB" id="2960905at2"/>
<dbReference type="PANTHER" id="PTHR37804">
    <property type="entry name" value="CDAA REGULATORY PROTEIN CDAR"/>
    <property type="match status" value="1"/>
</dbReference>
<organism evidence="3 4">
    <name type="scientific">Halobacillus litoralis</name>
    <dbReference type="NCBI Taxonomy" id="45668"/>
    <lineage>
        <taxon>Bacteria</taxon>
        <taxon>Bacillati</taxon>
        <taxon>Bacillota</taxon>
        <taxon>Bacilli</taxon>
        <taxon>Bacillales</taxon>
        <taxon>Bacillaceae</taxon>
        <taxon>Halobacillus</taxon>
    </lineage>
</organism>
<evidence type="ECO:0008006" key="5">
    <source>
        <dbReference type="Google" id="ProtNLM"/>
    </source>
</evidence>
<dbReference type="Gene3D" id="2.170.120.30">
    <property type="match status" value="1"/>
</dbReference>
<dbReference type="KEGG" id="hli:HLI_10570"/>
<feature type="transmembrane region" description="Helical" evidence="2">
    <location>
        <begin position="7"/>
        <end position="26"/>
    </location>
</feature>
<dbReference type="PANTHER" id="PTHR37804:SF1">
    <property type="entry name" value="CDAA REGULATORY PROTEIN CDAR"/>
    <property type="match status" value="1"/>
</dbReference>
<accession>A0A410MD33</accession>
<feature type="region of interest" description="Disordered" evidence="1">
    <location>
        <begin position="297"/>
        <end position="334"/>
    </location>
</feature>
<dbReference type="Pfam" id="PF07949">
    <property type="entry name" value="YbbR"/>
    <property type="match status" value="3"/>
</dbReference>
<keyword evidence="2" id="KW-0812">Transmembrane</keyword>
<dbReference type="InterPro" id="IPR053154">
    <property type="entry name" value="c-di-AMP_regulator"/>
</dbReference>
<proteinExistence type="predicted"/>
<evidence type="ECO:0000313" key="4">
    <source>
        <dbReference type="Proteomes" id="UP000287756"/>
    </source>
</evidence>
<dbReference type="InterPro" id="IPR012505">
    <property type="entry name" value="YbbR"/>
</dbReference>
<reference evidence="3 4" key="1">
    <citation type="submission" date="2018-01" db="EMBL/GenBank/DDBJ databases">
        <title>The whole genome sequencing and assembly of Halobacillus litoralis ERB031 strain.</title>
        <authorList>
            <person name="Lee S.-J."/>
            <person name="Park M.-K."/>
            <person name="Kim J.-Y."/>
            <person name="Lee Y.-J."/>
            <person name="Yi H."/>
            <person name="Bahn Y.-S."/>
            <person name="Kim J.F."/>
            <person name="Lee D.-W."/>
        </authorList>
    </citation>
    <scope>NUCLEOTIDE SEQUENCE [LARGE SCALE GENOMIC DNA]</scope>
    <source>
        <strain evidence="3 4">ERB 031</strain>
    </source>
</reference>
<sequence>MDNWLKSVWFIRIISLILAGLLWVTVNVDNNMDSDSLFFNETSSDMEVMENIPLEIRFDSEEYVVSGIPQEVSVTVEGPAGAVAPAARQKNFNVFADLNGLGPGTHEVSLQHSGISNQLAVTLEPKMIEVTIEEKVTENFEVNIDYINESSLKDNLELGESEVRPAEVSITGASSVIERVASVKAIIDVGSATETIEQQEAPVKVYDNQGNELNVLVDPTAVNVTVPVIERTKELSLNVAPQGGAPEGVLVESVTTETEGVTVSGPRDVLDDIEELPEVPVDITEVTEDQTVNVDIPLPEGVTSVSPETIEVQIDVDEPDDEGSSNQETETEQP</sequence>
<dbReference type="Proteomes" id="UP000287756">
    <property type="component" value="Chromosome"/>
</dbReference>
<dbReference type="EMBL" id="CP026118">
    <property type="protein sequence ID" value="QAS52629.1"/>
    <property type="molecule type" value="Genomic_DNA"/>
</dbReference>
<gene>
    <name evidence="3" type="ORF">HLI_10570</name>
</gene>
<protein>
    <recommendedName>
        <fullName evidence="5">YbbR-like domain-containing protein</fullName>
    </recommendedName>
</protein>
<keyword evidence="2" id="KW-0472">Membrane</keyword>
<dbReference type="AlphaFoldDB" id="A0A410MD33"/>
<dbReference type="Gene3D" id="2.170.120.40">
    <property type="entry name" value="YbbR-like domain"/>
    <property type="match status" value="2"/>
</dbReference>
<feature type="compositionally biased region" description="Acidic residues" evidence="1">
    <location>
        <begin position="314"/>
        <end position="334"/>
    </location>
</feature>
<keyword evidence="2" id="KW-1133">Transmembrane helix</keyword>
<name>A0A410MD33_9BACI</name>
<evidence type="ECO:0000256" key="2">
    <source>
        <dbReference type="SAM" id="Phobius"/>
    </source>
</evidence>
<evidence type="ECO:0000313" key="3">
    <source>
        <dbReference type="EMBL" id="QAS52629.1"/>
    </source>
</evidence>